<dbReference type="SMART" id="SM01007">
    <property type="entry name" value="Aldolase_II"/>
    <property type="match status" value="1"/>
</dbReference>
<evidence type="ECO:0000259" key="3">
    <source>
        <dbReference type="SMART" id="SM01007"/>
    </source>
</evidence>
<dbReference type="InterPro" id="IPR050197">
    <property type="entry name" value="Aldolase_class_II_sugar_metab"/>
</dbReference>
<dbReference type="InterPro" id="IPR001303">
    <property type="entry name" value="Aldolase_II/adducin_N"/>
</dbReference>
<protein>
    <submittedName>
        <fullName evidence="4">Class II aldolase/adducin family protein</fullName>
    </submittedName>
</protein>
<comment type="caution">
    <text evidence="4">The sequence shown here is derived from an EMBL/GenBank/DDBJ whole genome shotgun (WGS) entry which is preliminary data.</text>
</comment>
<evidence type="ECO:0000313" key="5">
    <source>
        <dbReference type="Proteomes" id="UP001596002"/>
    </source>
</evidence>
<dbReference type="PANTHER" id="PTHR22789">
    <property type="entry name" value="FUCULOSE PHOSPHATE ALDOLASE"/>
    <property type="match status" value="1"/>
</dbReference>
<reference evidence="5" key="1">
    <citation type="journal article" date="2019" name="Int. J. Syst. Evol. Microbiol.">
        <title>The Global Catalogue of Microorganisms (GCM) 10K type strain sequencing project: providing services to taxonomists for standard genome sequencing and annotation.</title>
        <authorList>
            <consortium name="The Broad Institute Genomics Platform"/>
            <consortium name="The Broad Institute Genome Sequencing Center for Infectious Disease"/>
            <person name="Wu L."/>
            <person name="Ma J."/>
        </authorList>
    </citation>
    <scope>NUCLEOTIDE SEQUENCE [LARGE SCALE GENOMIC DNA]</scope>
    <source>
        <strain evidence="5">WYCCWR 12678</strain>
    </source>
</reference>
<dbReference type="EMBL" id="JBHSHC010000033">
    <property type="protein sequence ID" value="MFC4766822.1"/>
    <property type="molecule type" value="Genomic_DNA"/>
</dbReference>
<dbReference type="SUPFAM" id="SSF53639">
    <property type="entry name" value="AraD/HMP-PK domain-like"/>
    <property type="match status" value="1"/>
</dbReference>
<name>A0ABV9Q0G8_9BACL</name>
<feature type="domain" description="Class II aldolase/adducin N-terminal" evidence="3">
    <location>
        <begin position="194"/>
        <end position="359"/>
    </location>
</feature>
<keyword evidence="2" id="KW-0456">Lyase</keyword>
<dbReference type="Proteomes" id="UP001596002">
    <property type="component" value="Unassembled WGS sequence"/>
</dbReference>
<dbReference type="Pfam" id="PF00596">
    <property type="entry name" value="Aldolase_II"/>
    <property type="match status" value="1"/>
</dbReference>
<dbReference type="Gene3D" id="3.40.225.10">
    <property type="entry name" value="Class II aldolase/adducin N-terminal domain"/>
    <property type="match status" value="2"/>
</dbReference>
<dbReference type="RefSeq" id="WP_380024716.1">
    <property type="nucleotide sequence ID" value="NZ_JBHSHC010000033.1"/>
</dbReference>
<dbReference type="PANTHER" id="PTHR22789:SF0">
    <property type="entry name" value="3-OXO-TETRONATE 4-PHOSPHATE DECARBOXYLASE-RELATED"/>
    <property type="match status" value="1"/>
</dbReference>
<keyword evidence="1" id="KW-0479">Metal-binding</keyword>
<proteinExistence type="predicted"/>
<evidence type="ECO:0000313" key="4">
    <source>
        <dbReference type="EMBL" id="MFC4766822.1"/>
    </source>
</evidence>
<dbReference type="InterPro" id="IPR036409">
    <property type="entry name" value="Aldolase_II/adducin_N_sf"/>
</dbReference>
<organism evidence="4 5">
    <name type="scientific">Effusibacillus consociatus</name>
    <dbReference type="NCBI Taxonomy" id="1117041"/>
    <lineage>
        <taxon>Bacteria</taxon>
        <taxon>Bacillati</taxon>
        <taxon>Bacillota</taxon>
        <taxon>Bacilli</taxon>
        <taxon>Bacillales</taxon>
        <taxon>Alicyclobacillaceae</taxon>
        <taxon>Effusibacillus</taxon>
    </lineage>
</organism>
<evidence type="ECO:0000256" key="2">
    <source>
        <dbReference type="ARBA" id="ARBA00023239"/>
    </source>
</evidence>
<sequence>MASYAFAGEFRNNFQQWFADGLNRKLAGHGYRMAEHPEDDIRLVLNFVDPNSPRPYRRNAQATYVVTVVETDQKPDNILLAGYPILIRALSNLLIYMVRTPETFETYFVTLEQGYYNVPFQEGQEDAYFDKIFERLEPLASSNLIINNDFHPDLPEHLWEGDEVTEQIREAGKKIEAMNLWPAPFPIQEILPPEDFRHVKRLYGIGGLSYGNLSARKEGNRFWMSGSGVNKGDLRRIGQDVLLIKQFDSDRNTMLLSVPAHVQPRRVSVDAIEHWMIYTEHPQVGAIVHIHAWMDGIPSTQINYPCGTVELAKAVADLVRQADDPSRAIIGLKNHGLTITGKNLDDIFERIEGRIVPQVPMT</sequence>
<accession>A0ABV9Q0G8</accession>
<keyword evidence="5" id="KW-1185">Reference proteome</keyword>
<evidence type="ECO:0000256" key="1">
    <source>
        <dbReference type="ARBA" id="ARBA00022723"/>
    </source>
</evidence>
<gene>
    <name evidence="4" type="ORF">ACFO8Q_05500</name>
</gene>